<evidence type="ECO:0000313" key="4">
    <source>
        <dbReference type="EMBL" id="UYV71674.1"/>
    </source>
</evidence>
<comment type="similarity">
    <text evidence="1">Belongs to the proteasome subunit p55 family.</text>
</comment>
<dbReference type="InterPro" id="IPR036388">
    <property type="entry name" value="WH-like_DNA-bd_sf"/>
</dbReference>
<dbReference type="InterPro" id="IPR036390">
    <property type="entry name" value="WH_DNA-bd_sf"/>
</dbReference>
<dbReference type="Gene3D" id="1.10.10.10">
    <property type="entry name" value="Winged helix-like DNA-binding domain superfamily/Winged helix DNA-binding domain"/>
    <property type="match status" value="1"/>
</dbReference>
<dbReference type="PROSITE" id="PS50250">
    <property type="entry name" value="PCI"/>
    <property type="match status" value="1"/>
</dbReference>
<dbReference type="InterPro" id="IPR040896">
    <property type="entry name" value="RPN5_C"/>
</dbReference>
<organism evidence="4 5">
    <name type="scientific">Cordylochernes scorpioides</name>
    <dbReference type="NCBI Taxonomy" id="51811"/>
    <lineage>
        <taxon>Eukaryota</taxon>
        <taxon>Metazoa</taxon>
        <taxon>Ecdysozoa</taxon>
        <taxon>Arthropoda</taxon>
        <taxon>Chelicerata</taxon>
        <taxon>Arachnida</taxon>
        <taxon>Pseudoscorpiones</taxon>
        <taxon>Cheliferoidea</taxon>
        <taxon>Chernetidae</taxon>
        <taxon>Cordylochernes</taxon>
    </lineage>
</organism>
<dbReference type="SMART" id="SM00088">
    <property type="entry name" value="PINT"/>
    <property type="match status" value="1"/>
</dbReference>
<dbReference type="Pfam" id="PF22241">
    <property type="entry name" value="PSMD12-CSN4_N"/>
    <property type="match status" value="1"/>
</dbReference>
<gene>
    <name evidence="4" type="ORF">LAZ67_9000006</name>
</gene>
<dbReference type="InterPro" id="IPR054559">
    <property type="entry name" value="PSMD12-CSN4-like_N"/>
</dbReference>
<dbReference type="EMBL" id="CP092871">
    <property type="protein sequence ID" value="UYV71674.1"/>
    <property type="molecule type" value="Genomic_DNA"/>
</dbReference>
<evidence type="ECO:0000259" key="3">
    <source>
        <dbReference type="PROSITE" id="PS50250"/>
    </source>
</evidence>
<dbReference type="InterPro" id="IPR040134">
    <property type="entry name" value="PSMD12/CSN4"/>
</dbReference>
<name>A0ABY6KSK2_9ARAC</name>
<dbReference type="Pfam" id="PF01399">
    <property type="entry name" value="PCI"/>
    <property type="match status" value="1"/>
</dbReference>
<keyword evidence="5" id="KW-1185">Reference proteome</keyword>
<sequence>MSYTDTGRIVKMEVDYEAAVNEKLPICEKLQKDGKLSEALDILLSLEKQTRTAADTHSTSRVLVAIVKLCFESQDMAALRENILVLSKRRGQIKQSVTKMIQECCSYVDKIKDPEVQLEYIDTLRTVTAGKIYVEVERARLTHKLSIMKEKEGKIVEAAGIMQELQVETYGSMDRKEKVELILEQMRLCLLKEDYVRTQIISKKITPKFFDDPATAELKLKYNNLMIQLDKHEGSYLAICKHYQAIYNTASLPEDQKLSALRHMILYLLLAPFDNEQSDLTHRTLTDRSLDQMPLYKELIKYFTTMELISWSSISSLYEAQLRDSTPETDVFLRNPEGEKRWNDFKSRIVEHNIRTMEKYYQRVTTTRMAELLDLTVPVFLPLWSFHGRLCVQMTEKVLSEMVVAGTIWAKIDRLAGIICFARQKDPNTLLNDWSHNLNALMQLVSKTTHLINKEEMVHKHLHATSATTDAAA</sequence>
<dbReference type="Proteomes" id="UP001235939">
    <property type="component" value="Chromosome 09"/>
</dbReference>
<proteinExistence type="inferred from homology"/>
<evidence type="ECO:0000256" key="2">
    <source>
        <dbReference type="ARBA" id="ARBA00022942"/>
    </source>
</evidence>
<accession>A0ABY6KSK2</accession>
<protein>
    <submittedName>
        <fullName evidence="4">PSMD12</fullName>
    </submittedName>
</protein>
<dbReference type="Pfam" id="PF18098">
    <property type="entry name" value="RPN5_C"/>
    <property type="match status" value="1"/>
</dbReference>
<evidence type="ECO:0000313" key="5">
    <source>
        <dbReference type="Proteomes" id="UP001235939"/>
    </source>
</evidence>
<dbReference type="PANTHER" id="PTHR10855">
    <property type="entry name" value="26S PROTEASOME NON-ATPASE REGULATORY SUBUNIT 12/COP9 SIGNALOSOME COMPLEX SUBUNIT 4"/>
    <property type="match status" value="1"/>
</dbReference>
<feature type="domain" description="PCI" evidence="3">
    <location>
        <begin position="238"/>
        <end position="426"/>
    </location>
</feature>
<reference evidence="4 5" key="1">
    <citation type="submission" date="2022-01" db="EMBL/GenBank/DDBJ databases">
        <title>A chromosomal length assembly of Cordylochernes scorpioides.</title>
        <authorList>
            <person name="Zeh D."/>
            <person name="Zeh J."/>
        </authorList>
    </citation>
    <scope>NUCLEOTIDE SEQUENCE [LARGE SCALE GENOMIC DNA]</scope>
    <source>
        <strain evidence="4">IN4F17</strain>
        <tissue evidence="4">Whole Body</tissue>
    </source>
</reference>
<keyword evidence="2" id="KW-0647">Proteasome</keyword>
<dbReference type="SUPFAM" id="SSF46785">
    <property type="entry name" value="Winged helix' DNA-binding domain"/>
    <property type="match status" value="1"/>
</dbReference>
<dbReference type="PANTHER" id="PTHR10855:SF1">
    <property type="entry name" value="26S PROTEASOME NON-ATPASE REGULATORY SUBUNIT 12"/>
    <property type="match status" value="1"/>
</dbReference>
<evidence type="ECO:0000256" key="1">
    <source>
        <dbReference type="ARBA" id="ARBA00006397"/>
    </source>
</evidence>
<dbReference type="InterPro" id="IPR000717">
    <property type="entry name" value="PCI_dom"/>
</dbReference>